<dbReference type="Pfam" id="PF14684">
    <property type="entry name" value="Tricorn_C1"/>
    <property type="match status" value="1"/>
</dbReference>
<comment type="caution">
    <text evidence="3">The sequence shown here is derived from an EMBL/GenBank/DDBJ whole genome shotgun (WGS) entry which is preliminary data.</text>
</comment>
<sequence>MVKKGMIFSVLVVFLLTLCCSCKKTTERFSIHKDPQNFTELFDSFWAEMNINYVYWDIDKTNWDAIHDQYKPKFDELDIHNSVDLKKSVSYFKEISKELIDGHYTILFSPEAISDFSVTPAIDRKRAESSFHEPYLFSMVDPHYLDEGYTTGNYLTNSKIEITATTGTINKNILFFSCSGFELKEAVLKDNSNTLKTVISRFFDEVENNISKYRGIIIDLRNNQGGGLSDLNYFLSHLTHDPINFGDTRYKAGNGRLQFTPWISAQTIPGLLKSNLSTPLIVLVDNYTISLAEVIAMALRTQKNVKLVGETTFGATGPLTDNIVYNAGQFDVGGFCKVYTSSATYRYIDKVIYESKGFPPDIKLTITPFDFNNGKDAQLEKAINIIN</sequence>
<keyword evidence="4" id="KW-1185">Reference proteome</keyword>
<dbReference type="Gene3D" id="3.90.226.10">
    <property type="entry name" value="2-enoyl-CoA Hydratase, Chain A, domain 1"/>
    <property type="match status" value="1"/>
</dbReference>
<feature type="chain" id="PRO_5046855493" description="Tail specific protease domain-containing protein" evidence="1">
    <location>
        <begin position="25"/>
        <end position="387"/>
    </location>
</feature>
<protein>
    <recommendedName>
        <fullName evidence="2">Tail specific protease domain-containing protein</fullName>
    </recommendedName>
</protein>
<reference evidence="3 4" key="1">
    <citation type="submission" date="2020-09" db="EMBL/GenBank/DDBJ databases">
        <title>Novel species of Mucilaginibacter isolated from a glacier on the Tibetan Plateau.</title>
        <authorList>
            <person name="Liu Q."/>
            <person name="Xin Y.-H."/>
        </authorList>
    </citation>
    <scope>NUCLEOTIDE SEQUENCE [LARGE SCALE GENOMIC DNA]</scope>
    <source>
        <strain evidence="3 4">ZT4R22</strain>
    </source>
</reference>
<dbReference type="SMART" id="SM00245">
    <property type="entry name" value="TSPc"/>
    <property type="match status" value="1"/>
</dbReference>
<dbReference type="InterPro" id="IPR028204">
    <property type="entry name" value="Tricorn_C1"/>
</dbReference>
<feature type="signal peptide" evidence="1">
    <location>
        <begin position="1"/>
        <end position="24"/>
    </location>
</feature>
<evidence type="ECO:0000256" key="1">
    <source>
        <dbReference type="SAM" id="SignalP"/>
    </source>
</evidence>
<keyword evidence="1" id="KW-0732">Signal</keyword>
<feature type="domain" description="Tail specific protease" evidence="2">
    <location>
        <begin position="157"/>
        <end position="365"/>
    </location>
</feature>
<accession>A0ABR7WV95</accession>
<dbReference type="InterPro" id="IPR005151">
    <property type="entry name" value="Tail-specific_protease"/>
</dbReference>
<dbReference type="SUPFAM" id="SSF52096">
    <property type="entry name" value="ClpP/crotonase"/>
    <property type="match status" value="1"/>
</dbReference>
<evidence type="ECO:0000313" key="4">
    <source>
        <dbReference type="Proteomes" id="UP000606600"/>
    </source>
</evidence>
<dbReference type="Pfam" id="PF03572">
    <property type="entry name" value="Peptidase_S41"/>
    <property type="match status" value="1"/>
</dbReference>
<proteinExistence type="predicted"/>
<evidence type="ECO:0000313" key="3">
    <source>
        <dbReference type="EMBL" id="MBD1365162.1"/>
    </source>
</evidence>
<gene>
    <name evidence="3" type="ORF">IDJ77_15205</name>
</gene>
<name>A0ABR7WV95_9SPHI</name>
<dbReference type="EMBL" id="JACWMY010000007">
    <property type="protein sequence ID" value="MBD1365162.1"/>
    <property type="molecule type" value="Genomic_DNA"/>
</dbReference>
<dbReference type="PANTHER" id="PTHR11261">
    <property type="entry name" value="INTERPHOTORECEPTOR RETINOID-BINDING PROTEIN"/>
    <property type="match status" value="1"/>
</dbReference>
<dbReference type="RefSeq" id="WP_191189820.1">
    <property type="nucleotide sequence ID" value="NZ_JACWMY010000007.1"/>
</dbReference>
<dbReference type="InterPro" id="IPR029045">
    <property type="entry name" value="ClpP/crotonase-like_dom_sf"/>
</dbReference>
<dbReference type="Gene3D" id="3.30.750.44">
    <property type="match status" value="1"/>
</dbReference>
<evidence type="ECO:0000259" key="2">
    <source>
        <dbReference type="SMART" id="SM00245"/>
    </source>
</evidence>
<organism evidence="3 4">
    <name type="scientific">Mucilaginibacter pankratovii</name>
    <dbReference type="NCBI Taxonomy" id="2772110"/>
    <lineage>
        <taxon>Bacteria</taxon>
        <taxon>Pseudomonadati</taxon>
        <taxon>Bacteroidota</taxon>
        <taxon>Sphingobacteriia</taxon>
        <taxon>Sphingobacteriales</taxon>
        <taxon>Sphingobacteriaceae</taxon>
        <taxon>Mucilaginibacter</taxon>
    </lineage>
</organism>
<dbReference type="PANTHER" id="PTHR11261:SF3">
    <property type="entry name" value="RETINOL-BINDING PROTEIN 3"/>
    <property type="match status" value="1"/>
</dbReference>
<dbReference type="Proteomes" id="UP000606600">
    <property type="component" value="Unassembled WGS sequence"/>
</dbReference>